<sequence>MPIDIRDQWYQAPSKTQGDFNYRWLNYIGRGSGNTPQSSCASNALVNIEESEAKVEATESLSETGESSQS</sequence>
<proteinExistence type="predicted"/>
<reference evidence="1" key="2">
    <citation type="journal article" date="2015" name="Data Brief">
        <title>Shoot transcriptome of the giant reed, Arundo donax.</title>
        <authorList>
            <person name="Barrero R.A."/>
            <person name="Guerrero F.D."/>
            <person name="Moolhuijzen P."/>
            <person name="Goolsby J.A."/>
            <person name="Tidwell J."/>
            <person name="Bellgard S.E."/>
            <person name="Bellgard M.I."/>
        </authorList>
    </citation>
    <scope>NUCLEOTIDE SEQUENCE</scope>
    <source>
        <tissue evidence="1">Shoot tissue taken approximately 20 cm above the soil surface</tissue>
    </source>
</reference>
<accession>A0A0A9BUZ4</accession>
<evidence type="ECO:0000313" key="1">
    <source>
        <dbReference type="EMBL" id="JAD64995.1"/>
    </source>
</evidence>
<name>A0A0A9BUZ4_ARUDO</name>
<protein>
    <submittedName>
        <fullName evidence="1">Uncharacterized protein</fullName>
    </submittedName>
</protein>
<dbReference type="EMBL" id="GBRH01232900">
    <property type="protein sequence ID" value="JAD64995.1"/>
    <property type="molecule type" value="Transcribed_RNA"/>
</dbReference>
<organism evidence="1">
    <name type="scientific">Arundo donax</name>
    <name type="common">Giant reed</name>
    <name type="synonym">Donax arundinaceus</name>
    <dbReference type="NCBI Taxonomy" id="35708"/>
    <lineage>
        <taxon>Eukaryota</taxon>
        <taxon>Viridiplantae</taxon>
        <taxon>Streptophyta</taxon>
        <taxon>Embryophyta</taxon>
        <taxon>Tracheophyta</taxon>
        <taxon>Spermatophyta</taxon>
        <taxon>Magnoliopsida</taxon>
        <taxon>Liliopsida</taxon>
        <taxon>Poales</taxon>
        <taxon>Poaceae</taxon>
        <taxon>PACMAD clade</taxon>
        <taxon>Arundinoideae</taxon>
        <taxon>Arundineae</taxon>
        <taxon>Arundo</taxon>
    </lineage>
</organism>
<dbReference type="AlphaFoldDB" id="A0A0A9BUZ4"/>
<reference evidence="1" key="1">
    <citation type="submission" date="2014-09" db="EMBL/GenBank/DDBJ databases">
        <authorList>
            <person name="Magalhaes I.L.F."/>
            <person name="Oliveira U."/>
            <person name="Santos F.R."/>
            <person name="Vidigal T.H.D.A."/>
            <person name="Brescovit A.D."/>
            <person name="Santos A.J."/>
        </authorList>
    </citation>
    <scope>NUCLEOTIDE SEQUENCE</scope>
    <source>
        <tissue evidence="1">Shoot tissue taken approximately 20 cm above the soil surface</tissue>
    </source>
</reference>